<dbReference type="Proteomes" id="UP001232973">
    <property type="component" value="Unassembled WGS sequence"/>
</dbReference>
<reference evidence="2 3" key="1">
    <citation type="submission" date="2023-07" db="EMBL/GenBank/DDBJ databases">
        <title>Genomic Encyclopedia of Type Strains, Phase IV (KMG-IV): sequencing the most valuable type-strain genomes for metagenomic binning, comparative biology and taxonomic classification.</title>
        <authorList>
            <person name="Goeker M."/>
        </authorList>
    </citation>
    <scope>NUCLEOTIDE SEQUENCE [LARGE SCALE GENOMIC DNA]</scope>
    <source>
        <strain evidence="2 3">DSM 4006</strain>
    </source>
</reference>
<dbReference type="EMBL" id="JAUSTP010000001">
    <property type="protein sequence ID" value="MDQ0188473.1"/>
    <property type="molecule type" value="Genomic_DNA"/>
</dbReference>
<dbReference type="InterPro" id="IPR038471">
    <property type="entry name" value="MecA_C_sf"/>
</dbReference>
<gene>
    <name evidence="2" type="ORF">J2S03_000277</name>
</gene>
<proteinExistence type="inferred from homology"/>
<evidence type="ECO:0000313" key="3">
    <source>
        <dbReference type="Proteomes" id="UP001232973"/>
    </source>
</evidence>
<organism evidence="2 3">
    <name type="scientific">Alicyclobacillus cycloheptanicus</name>
    <dbReference type="NCBI Taxonomy" id="1457"/>
    <lineage>
        <taxon>Bacteria</taxon>
        <taxon>Bacillati</taxon>
        <taxon>Bacillota</taxon>
        <taxon>Bacilli</taxon>
        <taxon>Bacillales</taxon>
        <taxon>Alicyclobacillaceae</taxon>
        <taxon>Alicyclobacillus</taxon>
    </lineage>
</organism>
<dbReference type="Gene3D" id="3.30.70.1950">
    <property type="match status" value="1"/>
</dbReference>
<evidence type="ECO:0000313" key="2">
    <source>
        <dbReference type="EMBL" id="MDQ0188473.1"/>
    </source>
</evidence>
<dbReference type="RefSeq" id="WP_274455875.1">
    <property type="nucleotide sequence ID" value="NZ_CP067097.1"/>
</dbReference>
<name>A0ABT9XDV7_9BACL</name>
<accession>A0ABT9XDV7</accession>
<dbReference type="PANTHER" id="PTHR39161">
    <property type="entry name" value="ADAPTER PROTEIN MECA"/>
    <property type="match status" value="1"/>
</dbReference>
<dbReference type="PIRSF" id="PIRSF029008">
    <property type="entry name" value="MecA"/>
    <property type="match status" value="1"/>
</dbReference>
<comment type="similarity">
    <text evidence="1">Belongs to the MecA family.</text>
</comment>
<evidence type="ECO:0000256" key="1">
    <source>
        <dbReference type="ARBA" id="ARBA00005397"/>
    </source>
</evidence>
<sequence>MHVERLAKDKVRIFVSYDDLEERGIDRDEIWLNGKKVQELFWDMMETAYAEVGFEIAGPIAVEAFTMPSEGVVIIVTRVPSLPGHGRTADDDDAMDVELSDTMFSSFVFSFPDFEDVVRVSYALYDYDIHTSLYQYNGKYQLFVDEDSVQEDEYDSIWSILHEYGEYSEVTTAVLEEYGKCILRSNAVQHIVMQFPL</sequence>
<dbReference type="Pfam" id="PF05389">
    <property type="entry name" value="MecA"/>
    <property type="match status" value="1"/>
</dbReference>
<dbReference type="InterPro" id="IPR008681">
    <property type="entry name" value="Neg-reg_MecA"/>
</dbReference>
<keyword evidence="3" id="KW-1185">Reference proteome</keyword>
<dbReference type="PANTHER" id="PTHR39161:SF2">
    <property type="entry name" value="ADAPTER PROTEIN MECA 2"/>
    <property type="match status" value="1"/>
</dbReference>
<protein>
    <submittedName>
        <fullName evidence="2">Adapter protein MecA 1/2</fullName>
    </submittedName>
</protein>
<comment type="caution">
    <text evidence="2">The sequence shown here is derived from an EMBL/GenBank/DDBJ whole genome shotgun (WGS) entry which is preliminary data.</text>
</comment>